<protein>
    <submittedName>
        <fullName evidence="1">Uncharacterized protein</fullName>
    </submittedName>
</protein>
<dbReference type="AlphaFoldDB" id="A0A0A9GY76"/>
<accession>A0A0A9GY76</accession>
<dbReference type="EMBL" id="GBRH01170365">
    <property type="protein sequence ID" value="JAE27531.1"/>
    <property type="molecule type" value="Transcribed_RNA"/>
</dbReference>
<sequence>MGTYHGTNTYICKKNLILVIELNSAFSATSLDRYFSVIFCFSNCF</sequence>
<proteinExistence type="predicted"/>
<reference evidence="1" key="2">
    <citation type="journal article" date="2015" name="Data Brief">
        <title>Shoot transcriptome of the giant reed, Arundo donax.</title>
        <authorList>
            <person name="Barrero R.A."/>
            <person name="Guerrero F.D."/>
            <person name="Moolhuijzen P."/>
            <person name="Goolsby J.A."/>
            <person name="Tidwell J."/>
            <person name="Bellgard S.E."/>
            <person name="Bellgard M.I."/>
        </authorList>
    </citation>
    <scope>NUCLEOTIDE SEQUENCE</scope>
    <source>
        <tissue evidence="1">Shoot tissue taken approximately 20 cm above the soil surface</tissue>
    </source>
</reference>
<organism evidence="1">
    <name type="scientific">Arundo donax</name>
    <name type="common">Giant reed</name>
    <name type="synonym">Donax arundinaceus</name>
    <dbReference type="NCBI Taxonomy" id="35708"/>
    <lineage>
        <taxon>Eukaryota</taxon>
        <taxon>Viridiplantae</taxon>
        <taxon>Streptophyta</taxon>
        <taxon>Embryophyta</taxon>
        <taxon>Tracheophyta</taxon>
        <taxon>Spermatophyta</taxon>
        <taxon>Magnoliopsida</taxon>
        <taxon>Liliopsida</taxon>
        <taxon>Poales</taxon>
        <taxon>Poaceae</taxon>
        <taxon>PACMAD clade</taxon>
        <taxon>Arundinoideae</taxon>
        <taxon>Arundineae</taxon>
        <taxon>Arundo</taxon>
    </lineage>
</organism>
<reference evidence="1" key="1">
    <citation type="submission" date="2014-09" db="EMBL/GenBank/DDBJ databases">
        <authorList>
            <person name="Magalhaes I.L.F."/>
            <person name="Oliveira U."/>
            <person name="Santos F.R."/>
            <person name="Vidigal T.H.D.A."/>
            <person name="Brescovit A.D."/>
            <person name="Santos A.J."/>
        </authorList>
    </citation>
    <scope>NUCLEOTIDE SEQUENCE</scope>
    <source>
        <tissue evidence="1">Shoot tissue taken approximately 20 cm above the soil surface</tissue>
    </source>
</reference>
<name>A0A0A9GY76_ARUDO</name>
<evidence type="ECO:0000313" key="1">
    <source>
        <dbReference type="EMBL" id="JAE27531.1"/>
    </source>
</evidence>